<evidence type="ECO:0000256" key="1">
    <source>
        <dbReference type="SAM" id="MobiDB-lite"/>
    </source>
</evidence>
<name>A0A2K0UJX3_TRIHA</name>
<dbReference type="EMBL" id="MTYI01000023">
    <property type="protein sequence ID" value="PNP58091.1"/>
    <property type="molecule type" value="Genomic_DNA"/>
</dbReference>
<organism evidence="2 3">
    <name type="scientific">Trichoderma harzianum</name>
    <name type="common">Hypocrea lixii</name>
    <dbReference type="NCBI Taxonomy" id="5544"/>
    <lineage>
        <taxon>Eukaryota</taxon>
        <taxon>Fungi</taxon>
        <taxon>Dikarya</taxon>
        <taxon>Ascomycota</taxon>
        <taxon>Pezizomycotina</taxon>
        <taxon>Sordariomycetes</taxon>
        <taxon>Hypocreomycetidae</taxon>
        <taxon>Hypocreales</taxon>
        <taxon>Hypocreaceae</taxon>
        <taxon>Trichoderma</taxon>
    </lineage>
</organism>
<feature type="region of interest" description="Disordered" evidence="1">
    <location>
        <begin position="62"/>
        <end position="87"/>
    </location>
</feature>
<dbReference type="Proteomes" id="UP000236290">
    <property type="component" value="Unassembled WGS sequence"/>
</dbReference>
<accession>A0A2K0UJX3</accession>
<sequence length="87" mass="8867">MAMRPTAALAKAVGTEAGLDVDDAVVRVPVIVVTEGEVDETSRFSARIADAVDVDDGNAVEEANDAEEGDGCSLEEVDGMNGIGSIS</sequence>
<proteinExistence type="predicted"/>
<gene>
    <name evidence="2" type="ORF">THARTR1_02249</name>
</gene>
<dbReference type="AlphaFoldDB" id="A0A2K0UJX3"/>
<reference evidence="2 3" key="1">
    <citation type="submission" date="2017-02" db="EMBL/GenBank/DDBJ databases">
        <title>Genomes of Trichoderma spp. with biocontrol activity.</title>
        <authorList>
            <person name="Gardiner D."/>
            <person name="Kazan K."/>
            <person name="Vos C."/>
            <person name="Harvey P."/>
        </authorList>
    </citation>
    <scope>NUCLEOTIDE SEQUENCE [LARGE SCALE GENOMIC DNA]</scope>
    <source>
        <strain evidence="2 3">Tr1</strain>
    </source>
</reference>
<comment type="caution">
    <text evidence="2">The sequence shown here is derived from an EMBL/GenBank/DDBJ whole genome shotgun (WGS) entry which is preliminary data.</text>
</comment>
<protein>
    <submittedName>
        <fullName evidence="2">Uncharacterized protein</fullName>
    </submittedName>
</protein>
<feature type="compositionally biased region" description="Acidic residues" evidence="1">
    <location>
        <begin position="62"/>
        <end position="78"/>
    </location>
</feature>
<evidence type="ECO:0000313" key="3">
    <source>
        <dbReference type="Proteomes" id="UP000236290"/>
    </source>
</evidence>
<evidence type="ECO:0000313" key="2">
    <source>
        <dbReference type="EMBL" id="PNP58091.1"/>
    </source>
</evidence>